<proteinExistence type="predicted"/>
<accession>A0A0N8T9Z8</accession>
<reference evidence="1 2" key="1">
    <citation type="submission" date="2018-08" db="EMBL/GenBank/DDBJ databases">
        <title>Recombination of ecologically and evolutionarily significant loci maintains genetic cohesion in the Pseudomonas syringae species complex.</title>
        <authorList>
            <person name="Dillon M."/>
            <person name="Thakur S."/>
            <person name="Almeida R.N.D."/>
            <person name="Weir B.S."/>
            <person name="Guttman D.S."/>
        </authorList>
    </citation>
    <scope>NUCLEOTIDE SEQUENCE [LARGE SCALE GENOMIC DNA]</scope>
    <source>
        <strain evidence="1 2">ICMP 4388</strain>
    </source>
</reference>
<evidence type="ECO:0000313" key="1">
    <source>
        <dbReference type="EMBL" id="RMO66001.1"/>
    </source>
</evidence>
<dbReference type="Pfam" id="PF13988">
    <property type="entry name" value="DUF4225"/>
    <property type="match status" value="1"/>
</dbReference>
<dbReference type="AlphaFoldDB" id="A0A0N8T9Z8"/>
<dbReference type="Proteomes" id="UP000274541">
    <property type="component" value="Unassembled WGS sequence"/>
</dbReference>
<sequence length="237" mass="25244">MKPTDESCAQGTCDYWMVSAAAAKLGAHANTLGIRHIKDGALRLQFTREIAYYATSITNDVSQGKKSPEQGLQELKNEQSSLLSQSLVIAQKSVGLVAGAFQFVAGAGICYASVGTLCVLGGGLLMAHGANNVYENGRNLWDGSTNAEGPVREAYQGAAKFMGAAEAEGNIAYGVADLGLSAFGLARTVLKPDAWRLFKYVRTDYVRGYTEASKKGLFLEATSDGFTINSIHDELKK</sequence>
<name>A0A0N8T9Z8_PSEAP</name>
<comment type="caution">
    <text evidence="1">The sequence shown here is derived from an EMBL/GenBank/DDBJ whole genome shotgun (WGS) entry which is preliminary data.</text>
</comment>
<gene>
    <name evidence="1" type="ORF">ALQ37_200045</name>
</gene>
<protein>
    <submittedName>
        <fullName evidence="1">Uncharacterized protein</fullName>
    </submittedName>
</protein>
<organism evidence="1 2">
    <name type="scientific">Pseudomonas syringae pv. aptata</name>
    <dbReference type="NCBI Taxonomy" id="83167"/>
    <lineage>
        <taxon>Bacteria</taxon>
        <taxon>Pseudomonadati</taxon>
        <taxon>Pseudomonadota</taxon>
        <taxon>Gammaproteobacteria</taxon>
        <taxon>Pseudomonadales</taxon>
        <taxon>Pseudomonadaceae</taxon>
        <taxon>Pseudomonas</taxon>
        <taxon>Pseudomonas syringae</taxon>
    </lineage>
</organism>
<dbReference type="RefSeq" id="WP_057445243.1">
    <property type="nucleotide sequence ID" value="NZ_JBPDUT010000002.1"/>
</dbReference>
<evidence type="ECO:0000313" key="2">
    <source>
        <dbReference type="Proteomes" id="UP000274541"/>
    </source>
</evidence>
<dbReference type="InterPro" id="IPR025320">
    <property type="entry name" value="DUF4225"/>
</dbReference>
<dbReference type="EMBL" id="RBPX01000170">
    <property type="protein sequence ID" value="RMO66001.1"/>
    <property type="molecule type" value="Genomic_DNA"/>
</dbReference>